<comment type="caution">
    <text evidence="8">The sequence shown here is derived from an EMBL/GenBank/DDBJ whole genome shotgun (WGS) entry which is preliminary data.</text>
</comment>
<dbReference type="InterPro" id="IPR020843">
    <property type="entry name" value="ER"/>
</dbReference>
<proteinExistence type="inferred from homology"/>
<dbReference type="Proteomes" id="UP001494902">
    <property type="component" value="Unassembled WGS sequence"/>
</dbReference>
<reference evidence="8 9" key="1">
    <citation type="submission" date="2024-03" db="EMBL/GenBank/DDBJ databases">
        <title>Draft genome sequence of Pseudonocardia nematodicida JCM 31783.</title>
        <authorList>
            <person name="Butdee W."/>
            <person name="Duangmal K."/>
        </authorList>
    </citation>
    <scope>NUCLEOTIDE SEQUENCE [LARGE SCALE GENOMIC DNA]</scope>
    <source>
        <strain evidence="8 9">JCM 31783</strain>
    </source>
</reference>
<accession>A0ABV1K4Y2</accession>
<dbReference type="Pfam" id="PF00107">
    <property type="entry name" value="ADH_zinc_N"/>
    <property type="match status" value="1"/>
</dbReference>
<evidence type="ECO:0000256" key="5">
    <source>
        <dbReference type="ARBA" id="ARBA00023002"/>
    </source>
</evidence>
<evidence type="ECO:0000313" key="9">
    <source>
        <dbReference type="Proteomes" id="UP001494902"/>
    </source>
</evidence>
<sequence>MRAALLTRFDAPLQVAEVSVADPDPDEVLVRTVASGICHSDKHAHSGAQPLGLPMVLGHEASGIVERVGSAVTYVRPGDRVVTAPAGFCGTCTWCLTGALHHCADNGRTRAAGRPPRLSLDGEPVSPFVGLGGFGEQMLVHQSALCRIPEEMPMDRAALLGCAVITGFGAVLHTAAVRPGQDVAVIGCGGVGLNVVQAARFAGARRVVAVDRLPAKLDRARDFGASHVVDASSTDAVEAIRELTGGGVDHAFEVVGAPATIEQAFAALRPRGTATMVGVPRPDARVTIPPVELLGEKKLQGSRLGSSRFRVDVELYCHLYLEGRMRLDDLLSSRIGLDGVSDALLGMDSSEGARTMIEFPA</sequence>
<dbReference type="Gene3D" id="3.40.50.720">
    <property type="entry name" value="NAD(P)-binding Rossmann-like Domain"/>
    <property type="match status" value="1"/>
</dbReference>
<dbReference type="SUPFAM" id="SSF50129">
    <property type="entry name" value="GroES-like"/>
    <property type="match status" value="1"/>
</dbReference>
<gene>
    <name evidence="8" type="ORF">WIS52_03425</name>
</gene>
<organism evidence="8 9">
    <name type="scientific">Pseudonocardia nematodicida</name>
    <dbReference type="NCBI Taxonomy" id="1206997"/>
    <lineage>
        <taxon>Bacteria</taxon>
        <taxon>Bacillati</taxon>
        <taxon>Actinomycetota</taxon>
        <taxon>Actinomycetes</taxon>
        <taxon>Pseudonocardiales</taxon>
        <taxon>Pseudonocardiaceae</taxon>
        <taxon>Pseudonocardia</taxon>
    </lineage>
</organism>
<dbReference type="PROSITE" id="PS00059">
    <property type="entry name" value="ADH_ZINC"/>
    <property type="match status" value="1"/>
</dbReference>
<dbReference type="Gene3D" id="3.90.180.10">
    <property type="entry name" value="Medium-chain alcohol dehydrogenases, catalytic domain"/>
    <property type="match status" value="1"/>
</dbReference>
<keyword evidence="5" id="KW-0560">Oxidoreductase</keyword>
<keyword evidence="3 6" id="KW-0479">Metal-binding</keyword>
<evidence type="ECO:0000256" key="2">
    <source>
        <dbReference type="ARBA" id="ARBA00008072"/>
    </source>
</evidence>
<evidence type="ECO:0000256" key="6">
    <source>
        <dbReference type="RuleBase" id="RU361277"/>
    </source>
</evidence>
<dbReference type="InterPro" id="IPR013154">
    <property type="entry name" value="ADH-like_N"/>
</dbReference>
<dbReference type="Pfam" id="PF08240">
    <property type="entry name" value="ADH_N"/>
    <property type="match status" value="1"/>
</dbReference>
<feature type="domain" description="Enoyl reductase (ER)" evidence="7">
    <location>
        <begin position="8"/>
        <end position="357"/>
    </location>
</feature>
<dbReference type="PANTHER" id="PTHR43350:SF19">
    <property type="entry name" value="D-GULOSIDE 3-DEHYDROGENASE"/>
    <property type="match status" value="1"/>
</dbReference>
<keyword evidence="9" id="KW-1185">Reference proteome</keyword>
<dbReference type="PANTHER" id="PTHR43350">
    <property type="entry name" value="NAD-DEPENDENT ALCOHOL DEHYDROGENASE"/>
    <property type="match status" value="1"/>
</dbReference>
<comment type="similarity">
    <text evidence="2 6">Belongs to the zinc-containing alcohol dehydrogenase family.</text>
</comment>
<keyword evidence="4 6" id="KW-0862">Zinc</keyword>
<evidence type="ECO:0000259" key="7">
    <source>
        <dbReference type="SMART" id="SM00829"/>
    </source>
</evidence>
<dbReference type="InterPro" id="IPR036291">
    <property type="entry name" value="NAD(P)-bd_dom_sf"/>
</dbReference>
<dbReference type="SMART" id="SM00829">
    <property type="entry name" value="PKS_ER"/>
    <property type="match status" value="1"/>
</dbReference>
<dbReference type="InterPro" id="IPR013149">
    <property type="entry name" value="ADH-like_C"/>
</dbReference>
<evidence type="ECO:0000256" key="4">
    <source>
        <dbReference type="ARBA" id="ARBA00022833"/>
    </source>
</evidence>
<evidence type="ECO:0000256" key="1">
    <source>
        <dbReference type="ARBA" id="ARBA00001947"/>
    </source>
</evidence>
<evidence type="ECO:0000313" key="8">
    <source>
        <dbReference type="EMBL" id="MEQ3549512.1"/>
    </source>
</evidence>
<evidence type="ECO:0000256" key="3">
    <source>
        <dbReference type="ARBA" id="ARBA00022723"/>
    </source>
</evidence>
<dbReference type="RefSeq" id="WP_349296585.1">
    <property type="nucleotide sequence ID" value="NZ_JBEDNQ010000001.1"/>
</dbReference>
<dbReference type="SUPFAM" id="SSF51735">
    <property type="entry name" value="NAD(P)-binding Rossmann-fold domains"/>
    <property type="match status" value="1"/>
</dbReference>
<comment type="cofactor">
    <cofactor evidence="1 6">
        <name>Zn(2+)</name>
        <dbReference type="ChEBI" id="CHEBI:29105"/>
    </cofactor>
</comment>
<protein>
    <submittedName>
        <fullName evidence="8">Zn-dependent alcohol dehydrogenase</fullName>
    </submittedName>
</protein>
<dbReference type="CDD" id="cd08279">
    <property type="entry name" value="Zn_ADH_class_III"/>
    <property type="match status" value="1"/>
</dbReference>
<dbReference type="InterPro" id="IPR011032">
    <property type="entry name" value="GroES-like_sf"/>
</dbReference>
<name>A0ABV1K4Y2_9PSEU</name>
<dbReference type="InterPro" id="IPR002328">
    <property type="entry name" value="ADH_Zn_CS"/>
</dbReference>
<dbReference type="EMBL" id="JBEDNQ010000001">
    <property type="protein sequence ID" value="MEQ3549512.1"/>
    <property type="molecule type" value="Genomic_DNA"/>
</dbReference>